<dbReference type="Proteomes" id="UP001174909">
    <property type="component" value="Unassembled WGS sequence"/>
</dbReference>
<feature type="domain" description="Transposase InsH N-terminal" evidence="2">
    <location>
        <begin position="55"/>
        <end position="116"/>
    </location>
</feature>
<protein>
    <recommendedName>
        <fullName evidence="2">Transposase InsH N-terminal domain-containing protein</fullName>
    </recommendedName>
</protein>
<dbReference type="AlphaFoldDB" id="A0AA35X1Q7"/>
<organism evidence="3 4">
    <name type="scientific">Geodia barretti</name>
    <name type="common">Barrett's horny sponge</name>
    <dbReference type="NCBI Taxonomy" id="519541"/>
    <lineage>
        <taxon>Eukaryota</taxon>
        <taxon>Metazoa</taxon>
        <taxon>Porifera</taxon>
        <taxon>Demospongiae</taxon>
        <taxon>Heteroscleromorpha</taxon>
        <taxon>Tetractinellida</taxon>
        <taxon>Astrophorina</taxon>
        <taxon>Geodiidae</taxon>
        <taxon>Geodia</taxon>
    </lineage>
</organism>
<accession>A0AA35X1Q7</accession>
<evidence type="ECO:0000256" key="1">
    <source>
        <dbReference type="SAM" id="MobiDB-lite"/>
    </source>
</evidence>
<feature type="region of interest" description="Disordered" evidence="1">
    <location>
        <begin position="142"/>
        <end position="178"/>
    </location>
</feature>
<proteinExistence type="predicted"/>
<dbReference type="InterPro" id="IPR008490">
    <property type="entry name" value="Transposase_InsH_N"/>
</dbReference>
<gene>
    <name evidence="3" type="ORF">GBAR_LOCUS19550</name>
</gene>
<comment type="caution">
    <text evidence="3">The sequence shown here is derived from an EMBL/GenBank/DDBJ whole genome shotgun (WGS) entry which is preliminary data.</text>
</comment>
<sequence>MSLRTILSNYGFALQRELFPTLEEELGPLGERYELFVTVLGFVPVEPFLTCWRGLPGRPQADRAALARAFSAKAVFAISTTRALVERLVIDRPRRRLCGWSQGAAVPSEATLSRAFSDFADSALPSRLHEALIDKTFARSSGRPRLTRFDGDLGAREASPEAAPSGYAETPPRTTAQG</sequence>
<evidence type="ECO:0000259" key="2">
    <source>
        <dbReference type="Pfam" id="PF05598"/>
    </source>
</evidence>
<reference evidence="3" key="1">
    <citation type="submission" date="2023-03" db="EMBL/GenBank/DDBJ databases">
        <authorList>
            <person name="Steffen K."/>
            <person name="Cardenas P."/>
        </authorList>
    </citation>
    <scope>NUCLEOTIDE SEQUENCE</scope>
</reference>
<dbReference type="EMBL" id="CASHTH010002752">
    <property type="protein sequence ID" value="CAI8034780.1"/>
    <property type="molecule type" value="Genomic_DNA"/>
</dbReference>
<evidence type="ECO:0000313" key="4">
    <source>
        <dbReference type="Proteomes" id="UP001174909"/>
    </source>
</evidence>
<feature type="compositionally biased region" description="Basic and acidic residues" evidence="1">
    <location>
        <begin position="147"/>
        <end position="159"/>
    </location>
</feature>
<evidence type="ECO:0000313" key="3">
    <source>
        <dbReference type="EMBL" id="CAI8034780.1"/>
    </source>
</evidence>
<dbReference type="Pfam" id="PF05598">
    <property type="entry name" value="DUF772"/>
    <property type="match status" value="1"/>
</dbReference>
<keyword evidence="4" id="KW-1185">Reference proteome</keyword>
<name>A0AA35X1Q7_GEOBA</name>